<evidence type="ECO:0000313" key="2">
    <source>
        <dbReference type="EMBL" id="EET43251.1"/>
    </source>
</evidence>
<keyword evidence="3" id="KW-1185">Reference proteome</keyword>
<sequence length="40" mass="4498">MYRAGKAAMSVPLHSAVRSGCMGRPMWKGRLKRWRAAILP</sequence>
<comment type="caution">
    <text evidence="2">The sequence shown here is derived from an EMBL/GenBank/DDBJ whole genome shotgun (WGS) entry which is preliminary data.</text>
</comment>
<dbReference type="EMBL" id="ACKO02000023">
    <property type="protein sequence ID" value="EET43251.1"/>
    <property type="molecule type" value="Genomic_DNA"/>
</dbReference>
<evidence type="ECO:0000313" key="1">
    <source>
        <dbReference type="EMBL" id="EET42824.1"/>
    </source>
</evidence>
<organism evidence="2 3">
    <name type="scientific">Neisseria sicca ATCC 29256</name>
    <dbReference type="NCBI Taxonomy" id="547045"/>
    <lineage>
        <taxon>Bacteria</taxon>
        <taxon>Pseudomonadati</taxon>
        <taxon>Pseudomonadota</taxon>
        <taxon>Betaproteobacteria</taxon>
        <taxon>Neisseriales</taxon>
        <taxon>Neisseriaceae</taxon>
        <taxon>Neisseria</taxon>
    </lineage>
</organism>
<gene>
    <name evidence="2" type="ORF">NEISICOT_02941</name>
    <name evidence="1" type="ORF">NEISICOT_03462</name>
</gene>
<dbReference type="EMBL" id="ACKO02000035">
    <property type="protein sequence ID" value="EET42824.1"/>
    <property type="molecule type" value="Genomic_DNA"/>
</dbReference>
<reference evidence="2 3" key="1">
    <citation type="submission" date="2009-07" db="EMBL/GenBank/DDBJ databases">
        <authorList>
            <person name="Weinstock G."/>
            <person name="Sodergren E."/>
            <person name="Clifton S."/>
            <person name="Fulton L."/>
            <person name="Fulton B."/>
            <person name="Courtney L."/>
            <person name="Fronick C."/>
            <person name="Harrison M."/>
            <person name="Strong C."/>
            <person name="Farmer C."/>
            <person name="Delahaunty K."/>
            <person name="Markovic C."/>
            <person name="Hall O."/>
            <person name="Minx P."/>
            <person name="Tomlinson C."/>
            <person name="Mitreva M."/>
            <person name="Nelson J."/>
            <person name="Hou S."/>
            <person name="Wollam A."/>
            <person name="Pepin K.H."/>
            <person name="Johnson M."/>
            <person name="Bhonagiri V."/>
            <person name="Nash W.E."/>
            <person name="Warren W."/>
            <person name="Chinwalla A."/>
            <person name="Mardis E.R."/>
            <person name="Wilson R.K."/>
        </authorList>
    </citation>
    <scope>NUCLEOTIDE SEQUENCE [LARGE SCALE GENOMIC DNA]</scope>
    <source>
        <strain evidence="2 3">ATCC 29256</strain>
    </source>
</reference>
<protein>
    <submittedName>
        <fullName evidence="2">Uncharacterized protein</fullName>
    </submittedName>
</protein>
<dbReference type="Proteomes" id="UP000005365">
    <property type="component" value="Unassembled WGS sequence"/>
</dbReference>
<accession>C6M8R6</accession>
<name>C6M8R6_NEISI</name>
<proteinExistence type="predicted"/>
<dbReference type="AlphaFoldDB" id="C6M8R6"/>
<evidence type="ECO:0000313" key="3">
    <source>
        <dbReference type="Proteomes" id="UP000005365"/>
    </source>
</evidence>